<dbReference type="SUPFAM" id="SSF55826">
    <property type="entry name" value="YbaK/ProRS associated domain"/>
    <property type="match status" value="1"/>
</dbReference>
<dbReference type="InterPro" id="IPR036754">
    <property type="entry name" value="YbaK/aa-tRNA-synt-asso_dom_sf"/>
</dbReference>
<dbReference type="EMBL" id="CP071709">
    <property type="protein sequence ID" value="QVY62570.1"/>
    <property type="molecule type" value="Genomic_DNA"/>
</dbReference>
<dbReference type="PANTHER" id="PTHR31423:SF3">
    <property type="entry name" value="PROLYL-TRNA SYNTHETASE ASSOCIATED DOMAIN-CONTAINING PROTEIN 1-RELATED"/>
    <property type="match status" value="1"/>
</dbReference>
<proteinExistence type="inferred from homology"/>
<dbReference type="PANTHER" id="PTHR31423">
    <property type="entry name" value="YBAK DOMAIN-CONTAINING PROTEIN"/>
    <property type="match status" value="1"/>
</dbReference>
<evidence type="ECO:0000313" key="4">
    <source>
        <dbReference type="Proteomes" id="UP000679247"/>
    </source>
</evidence>
<evidence type="ECO:0000259" key="2">
    <source>
        <dbReference type="Pfam" id="PF04073"/>
    </source>
</evidence>
<name>A0ABX8FEZ2_9BACI</name>
<dbReference type="RefSeq" id="WP_214478014.1">
    <property type="nucleotide sequence ID" value="NZ_CANKUS010000036.1"/>
</dbReference>
<gene>
    <name evidence="3" type="ORF">J1899_05745</name>
</gene>
<dbReference type="Pfam" id="PF04073">
    <property type="entry name" value="tRNA_edit"/>
    <property type="match status" value="1"/>
</dbReference>
<comment type="similarity">
    <text evidence="1">Belongs to the PRORSD1 family.</text>
</comment>
<sequence>MFFVSEIMEKAPNNFVSALQEMVYESLTKLQIPFKRVKTEEAITMADCIEINQKLDMKMVKTLFLCNSKKTEFYLYITTADKPFKAKNFSNALSISRVSFAPAELMEEILGAKIGAATVFGVLMDKENLVQVVFDKDVLLEEWYGCSDGTTTGYMKVKTELILNNFLTYAKHIPTVIEM</sequence>
<reference evidence="3 4" key="1">
    <citation type="submission" date="2021-03" db="EMBL/GenBank/DDBJ databases">
        <title>The first data on the complete genome of the tetrodotoxin-producing bacterium.</title>
        <authorList>
            <person name="Melnikova D.I."/>
            <person name="Nijland R."/>
            <person name="Magarlamov T.Y."/>
        </authorList>
    </citation>
    <scope>NUCLEOTIDE SEQUENCE [LARGE SCALE GENOMIC DNA]</scope>
    <source>
        <strain evidence="3 4">1839</strain>
    </source>
</reference>
<dbReference type="Proteomes" id="UP000679247">
    <property type="component" value="Chromosome"/>
</dbReference>
<evidence type="ECO:0000256" key="1">
    <source>
        <dbReference type="ARBA" id="ARBA00010201"/>
    </source>
</evidence>
<protein>
    <submittedName>
        <fullName evidence="3">Prolyl-tRNA synthetase associated domain-containing protein</fullName>
    </submittedName>
</protein>
<organism evidence="3 4">
    <name type="scientific">Cytobacillus gottheilii</name>
    <dbReference type="NCBI Taxonomy" id="859144"/>
    <lineage>
        <taxon>Bacteria</taxon>
        <taxon>Bacillati</taxon>
        <taxon>Bacillota</taxon>
        <taxon>Bacilli</taxon>
        <taxon>Bacillales</taxon>
        <taxon>Bacillaceae</taxon>
        <taxon>Cytobacillus</taxon>
    </lineage>
</organism>
<accession>A0ABX8FEZ2</accession>
<evidence type="ECO:0000313" key="3">
    <source>
        <dbReference type="EMBL" id="QVY62570.1"/>
    </source>
</evidence>
<dbReference type="InterPro" id="IPR007214">
    <property type="entry name" value="YbaK/aa-tRNA-synth-assoc-dom"/>
</dbReference>
<keyword evidence="4" id="KW-1185">Reference proteome</keyword>
<dbReference type="Gene3D" id="3.90.960.10">
    <property type="entry name" value="YbaK/aminoacyl-tRNA synthetase-associated domain"/>
    <property type="match status" value="1"/>
</dbReference>
<feature type="domain" description="YbaK/aminoacyl-tRNA synthetase-associated" evidence="2">
    <location>
        <begin position="40"/>
        <end position="160"/>
    </location>
</feature>
<dbReference type="InterPro" id="IPR040285">
    <property type="entry name" value="ProX/PRXD1"/>
</dbReference>